<evidence type="ECO:0000313" key="3">
    <source>
        <dbReference type="Proteomes" id="UP001226691"/>
    </source>
</evidence>
<gene>
    <name evidence="2" type="ORF">QE412_000595</name>
</gene>
<keyword evidence="3" id="KW-1185">Reference proteome</keyword>
<evidence type="ECO:0000259" key="1">
    <source>
        <dbReference type="Pfam" id="PF01037"/>
    </source>
</evidence>
<dbReference type="Gene3D" id="3.30.70.920">
    <property type="match status" value="1"/>
</dbReference>
<sequence>MTNESRPGCAALTRPTSVLDRMARRVLHALDREPRATVGWLSETLGIARGTVQARLGALFETDVLRPPSTTARPASLGYSLRAYVTAAVAQSEFDNAMRALRHIPEVIECVAVAGTDDLVLQVVARDADDLYRIGQLVLRCPGIRRTATSLVLQELIPYRMAQLLV</sequence>
<dbReference type="InterPro" id="IPR036388">
    <property type="entry name" value="WH-like_DNA-bd_sf"/>
</dbReference>
<accession>A0ABU0TQS8</accession>
<proteinExistence type="predicted"/>
<dbReference type="InterPro" id="IPR036390">
    <property type="entry name" value="WH_DNA-bd_sf"/>
</dbReference>
<dbReference type="Proteomes" id="UP001226691">
    <property type="component" value="Unassembled WGS sequence"/>
</dbReference>
<feature type="domain" description="Transcription regulator AsnC/Lrp ligand binding" evidence="1">
    <location>
        <begin position="90"/>
        <end position="155"/>
    </location>
</feature>
<dbReference type="Gene3D" id="1.10.10.10">
    <property type="entry name" value="Winged helix-like DNA-binding domain superfamily/Winged helix DNA-binding domain"/>
    <property type="match status" value="1"/>
</dbReference>
<dbReference type="PANTHER" id="PTHR30154:SF34">
    <property type="entry name" value="TRANSCRIPTIONAL REGULATOR AZLB"/>
    <property type="match status" value="1"/>
</dbReference>
<organism evidence="2 3">
    <name type="scientific">Microbacterium trichothecenolyticum</name>
    <name type="common">Aureobacterium trichothecenolyticum</name>
    <dbReference type="NCBI Taxonomy" id="69370"/>
    <lineage>
        <taxon>Bacteria</taxon>
        <taxon>Bacillati</taxon>
        <taxon>Actinomycetota</taxon>
        <taxon>Actinomycetes</taxon>
        <taxon>Micrococcales</taxon>
        <taxon>Microbacteriaceae</taxon>
        <taxon>Microbacterium</taxon>
    </lineage>
</organism>
<dbReference type="InterPro" id="IPR019887">
    <property type="entry name" value="Tscrpt_reg_AsnC/Lrp_C"/>
</dbReference>
<protein>
    <submittedName>
        <fullName evidence="2">DNA-binding Lrp family transcriptional regulator</fullName>
    </submittedName>
</protein>
<dbReference type="SUPFAM" id="SSF54909">
    <property type="entry name" value="Dimeric alpha+beta barrel"/>
    <property type="match status" value="1"/>
</dbReference>
<dbReference type="SMART" id="SM00344">
    <property type="entry name" value="HTH_ASNC"/>
    <property type="match status" value="1"/>
</dbReference>
<dbReference type="InterPro" id="IPR019888">
    <property type="entry name" value="Tscrpt_reg_AsnC-like"/>
</dbReference>
<dbReference type="GO" id="GO:0003677">
    <property type="term" value="F:DNA binding"/>
    <property type="evidence" value="ECO:0007669"/>
    <property type="project" value="UniProtKB-KW"/>
</dbReference>
<reference evidence="2 3" key="1">
    <citation type="submission" date="2023-07" db="EMBL/GenBank/DDBJ databases">
        <title>Functional and genomic diversity of the sorghum phyllosphere microbiome.</title>
        <authorList>
            <person name="Shade A."/>
        </authorList>
    </citation>
    <scope>NUCLEOTIDE SEQUENCE [LARGE SCALE GENOMIC DNA]</scope>
    <source>
        <strain evidence="2 3">SORGH_AS_1207</strain>
    </source>
</reference>
<dbReference type="Pfam" id="PF13412">
    <property type="entry name" value="HTH_24"/>
    <property type="match status" value="1"/>
</dbReference>
<dbReference type="Pfam" id="PF01037">
    <property type="entry name" value="AsnC_trans_reg"/>
    <property type="match status" value="1"/>
</dbReference>
<dbReference type="PANTHER" id="PTHR30154">
    <property type="entry name" value="LEUCINE-RESPONSIVE REGULATORY PROTEIN"/>
    <property type="match status" value="1"/>
</dbReference>
<dbReference type="EMBL" id="JAUTBF010000001">
    <property type="protein sequence ID" value="MDQ1122022.1"/>
    <property type="molecule type" value="Genomic_DNA"/>
</dbReference>
<dbReference type="SUPFAM" id="SSF46785">
    <property type="entry name" value="Winged helix' DNA-binding domain"/>
    <property type="match status" value="1"/>
</dbReference>
<comment type="caution">
    <text evidence="2">The sequence shown here is derived from an EMBL/GenBank/DDBJ whole genome shotgun (WGS) entry which is preliminary data.</text>
</comment>
<evidence type="ECO:0000313" key="2">
    <source>
        <dbReference type="EMBL" id="MDQ1122022.1"/>
    </source>
</evidence>
<dbReference type="InterPro" id="IPR011008">
    <property type="entry name" value="Dimeric_a/b-barrel"/>
</dbReference>
<keyword evidence="2" id="KW-0238">DNA-binding</keyword>
<name>A0ABU0TQS8_MICTR</name>